<evidence type="ECO:0000313" key="2">
    <source>
        <dbReference type="EMBL" id="MFH4981372.1"/>
    </source>
</evidence>
<keyword evidence="3" id="KW-1185">Reference proteome</keyword>
<evidence type="ECO:0000256" key="1">
    <source>
        <dbReference type="SAM" id="MobiDB-lite"/>
    </source>
</evidence>
<protein>
    <submittedName>
        <fullName evidence="2">Uncharacterized protein</fullName>
    </submittedName>
</protein>
<gene>
    <name evidence="2" type="ORF">AB6A40_008081</name>
</gene>
<dbReference type="EMBL" id="JBGFUD010007074">
    <property type="protein sequence ID" value="MFH4981372.1"/>
    <property type="molecule type" value="Genomic_DNA"/>
</dbReference>
<dbReference type="PANTHER" id="PTHR21705:SF11">
    <property type="entry name" value="FHIP FAMILY PROTEIN CG3558"/>
    <property type="match status" value="1"/>
</dbReference>
<accession>A0ABD6EQD6</accession>
<organism evidence="2 3">
    <name type="scientific">Gnathostoma spinigerum</name>
    <dbReference type="NCBI Taxonomy" id="75299"/>
    <lineage>
        <taxon>Eukaryota</taxon>
        <taxon>Metazoa</taxon>
        <taxon>Ecdysozoa</taxon>
        <taxon>Nematoda</taxon>
        <taxon>Chromadorea</taxon>
        <taxon>Rhabditida</taxon>
        <taxon>Spirurina</taxon>
        <taxon>Gnathostomatomorpha</taxon>
        <taxon>Gnathostomatoidea</taxon>
        <taxon>Gnathostomatidae</taxon>
        <taxon>Gnathostoma</taxon>
    </lineage>
</organism>
<dbReference type="Proteomes" id="UP001608902">
    <property type="component" value="Unassembled WGS sequence"/>
</dbReference>
<dbReference type="AlphaFoldDB" id="A0ABD6EQD6"/>
<proteinExistence type="predicted"/>
<dbReference type="PANTHER" id="PTHR21705">
    <property type="entry name" value="RAI16 PROTEIN-RELATED"/>
    <property type="match status" value="1"/>
</dbReference>
<evidence type="ECO:0000313" key="3">
    <source>
        <dbReference type="Proteomes" id="UP001608902"/>
    </source>
</evidence>
<name>A0ABD6EQD6_9BILA</name>
<sequence>MEGLWTLMRRWFSQLGSSSATITRSNSPSANSLNSSQHSQSTNQIGRSSSFVPLPPSPPVGDIPIANLSADFASDPGCWEESFDSHWKQVKEIIDDVGEVTYEKIVAVFHHFGQMCQLFMMEMNAQPEPAIGPILDRYFTYQIMDRIVDWSMEAPQFLSSCCQVGLMRLYEAMVSESHTQNHCLLVHKPMLLPMIRVLEWCKRSAEKRNFTPSTIDRHFVMLLNQVCAKLAEDATLLHFFFTFGGDSDDQFLVFSLLIPYLYDPSDVGQLARDAVLLILSVSRKLNYVAAYISMKSNFCPVVATGLSGCFSQLPRNVGAILYVGEDWHKITSGDIEEYPSLSNFHMSLLFCNAVIQVAHEHVVSQVITYIYNGFLLPVVLPSLLQSGQEELISSTAYYHLCFEVATEKSLLHALIKLLLVEQSGTNRKIIEVIIDRISPGNKLSQVSLSLLHTLISLRCEDIMFDLVFKYLLPCTYIHSSQFPRLRERKYVLNAAKSLLSLIPECTLKSESVIIYPFFET</sequence>
<comment type="caution">
    <text evidence="2">The sequence shown here is derived from an EMBL/GenBank/DDBJ whole genome shotgun (WGS) entry which is preliminary data.</text>
</comment>
<feature type="region of interest" description="Disordered" evidence="1">
    <location>
        <begin position="20"/>
        <end position="53"/>
    </location>
</feature>
<feature type="compositionally biased region" description="Low complexity" evidence="1">
    <location>
        <begin position="25"/>
        <end position="52"/>
    </location>
</feature>
<reference evidence="2 3" key="1">
    <citation type="submission" date="2024-08" db="EMBL/GenBank/DDBJ databases">
        <title>Gnathostoma spinigerum genome.</title>
        <authorList>
            <person name="Gonzalez-Bertolin B."/>
            <person name="Monzon S."/>
            <person name="Zaballos A."/>
            <person name="Jimenez P."/>
            <person name="Dekumyoy P."/>
            <person name="Varona S."/>
            <person name="Cuesta I."/>
            <person name="Sumanam S."/>
            <person name="Adisakwattana P."/>
            <person name="Gasser R.B."/>
            <person name="Hernandez-Gonzalez A."/>
            <person name="Young N.D."/>
            <person name="Perteguer M.J."/>
        </authorList>
    </citation>
    <scope>NUCLEOTIDE SEQUENCE [LARGE SCALE GENOMIC DNA]</scope>
    <source>
        <strain evidence="2">AL3</strain>
        <tissue evidence="2">Liver</tissue>
    </source>
</reference>
<dbReference type="InterPro" id="IPR019384">
    <property type="entry name" value="FHIP"/>
</dbReference>
<dbReference type="Pfam" id="PF10257">
    <property type="entry name" value="RAI16-like"/>
    <property type="match status" value="1"/>
</dbReference>